<dbReference type="STRING" id="35608.A0A2U1PRM4"/>
<dbReference type="GO" id="GO:0005774">
    <property type="term" value="C:vacuolar membrane"/>
    <property type="evidence" value="ECO:0007669"/>
    <property type="project" value="TreeGrafter"/>
</dbReference>
<keyword evidence="9" id="KW-1185">Reference proteome</keyword>
<name>A0A2U1PRM4_ARTAN</name>
<protein>
    <submittedName>
        <fullName evidence="8">NSF attachment protein</fullName>
    </submittedName>
</protein>
<dbReference type="EMBL" id="PKPP01000817">
    <property type="protein sequence ID" value="PWA88408.1"/>
    <property type="molecule type" value="Genomic_DNA"/>
</dbReference>
<dbReference type="Gene3D" id="1.25.40.10">
    <property type="entry name" value="Tetratricopeptide repeat domain"/>
    <property type="match status" value="1"/>
</dbReference>
<dbReference type="SUPFAM" id="SSF48452">
    <property type="entry name" value="TPR-like"/>
    <property type="match status" value="1"/>
</dbReference>
<dbReference type="GO" id="GO:0005483">
    <property type="term" value="F:soluble NSF attachment protein activity"/>
    <property type="evidence" value="ECO:0007669"/>
    <property type="project" value="TreeGrafter"/>
</dbReference>
<dbReference type="GO" id="GO:0019905">
    <property type="term" value="F:syntaxin binding"/>
    <property type="evidence" value="ECO:0007669"/>
    <property type="project" value="TreeGrafter"/>
</dbReference>
<dbReference type="GO" id="GO:0031201">
    <property type="term" value="C:SNARE complex"/>
    <property type="evidence" value="ECO:0007669"/>
    <property type="project" value="TreeGrafter"/>
</dbReference>
<proteinExistence type="inferred from homology"/>
<evidence type="ECO:0000256" key="5">
    <source>
        <dbReference type="ARBA" id="ARBA00022927"/>
    </source>
</evidence>
<reference evidence="8 9" key="1">
    <citation type="journal article" date="2018" name="Mol. Plant">
        <title>The genome of Artemisia annua provides insight into the evolution of Asteraceae family and artemisinin biosynthesis.</title>
        <authorList>
            <person name="Shen Q."/>
            <person name="Zhang L."/>
            <person name="Liao Z."/>
            <person name="Wang S."/>
            <person name="Yan T."/>
            <person name="Shi P."/>
            <person name="Liu M."/>
            <person name="Fu X."/>
            <person name="Pan Q."/>
            <person name="Wang Y."/>
            <person name="Lv Z."/>
            <person name="Lu X."/>
            <person name="Zhang F."/>
            <person name="Jiang W."/>
            <person name="Ma Y."/>
            <person name="Chen M."/>
            <person name="Hao X."/>
            <person name="Li L."/>
            <person name="Tang Y."/>
            <person name="Lv G."/>
            <person name="Zhou Y."/>
            <person name="Sun X."/>
            <person name="Brodelius P.E."/>
            <person name="Rose J.K.C."/>
            <person name="Tang K."/>
        </authorList>
    </citation>
    <scope>NUCLEOTIDE SEQUENCE [LARGE SCALE GENOMIC DNA]</scope>
    <source>
        <strain evidence="9">cv. Huhao1</strain>
        <tissue evidence="8">Leaf</tissue>
    </source>
</reference>
<dbReference type="AlphaFoldDB" id="A0A2U1PRM4"/>
<gene>
    <name evidence="8" type="ORF">CTI12_AA119940</name>
</gene>
<evidence type="ECO:0000256" key="4">
    <source>
        <dbReference type="ARBA" id="ARBA00022892"/>
    </source>
</evidence>
<dbReference type="FunFam" id="1.25.40.10:FF:000049">
    <property type="entry name" value="Alpha-soluble NSF attachment protein-like"/>
    <property type="match status" value="1"/>
</dbReference>
<dbReference type="PRINTS" id="PR00448">
    <property type="entry name" value="NSFATTACHMNT"/>
</dbReference>
<dbReference type="InterPro" id="IPR000744">
    <property type="entry name" value="NSF_attach"/>
</dbReference>
<dbReference type="OrthoDB" id="9984275at2759"/>
<evidence type="ECO:0000256" key="1">
    <source>
        <dbReference type="ARBA" id="ARBA00004170"/>
    </source>
</evidence>
<dbReference type="GO" id="GO:0006886">
    <property type="term" value="P:intracellular protein transport"/>
    <property type="evidence" value="ECO:0007669"/>
    <property type="project" value="UniProtKB-UniRule"/>
</dbReference>
<sequence>MFDQNQVSKGDDFEKQAEKKLTGWALFGSKNEDAADLYEKAANCYKLGKSWDKAGAVYVKLAECYLKLDSKHEAANAFAEAGHAYKKTNPTECICQLEQALEIFMEIGRLSMSARYCKEIAELYEQQQNLEQAMVYYDKAADLYQGEEVSSSANQCRLKIAQYSAELEQYPKAIEIFEDIAKQSLNNNLLKYGVKGHLLNAGICQLCKGDVVAITNALDKYQDMDPTFAGSREYRLLADMAASVDEEDIDKFTDAIKEYDTITKLDAWKTTLLLRVKEMLKAKEMEEDDLT</sequence>
<keyword evidence="6 7" id="KW-0472">Membrane</keyword>
<evidence type="ECO:0000256" key="3">
    <source>
        <dbReference type="ARBA" id="ARBA00022448"/>
    </source>
</evidence>
<comment type="function">
    <text evidence="7">Required for vesicular transport between the endoplasmic reticulum and the Golgi apparatus.</text>
</comment>
<dbReference type="Pfam" id="PF14938">
    <property type="entry name" value="SNAP"/>
    <property type="match status" value="1"/>
</dbReference>
<comment type="similarity">
    <text evidence="2 7">Belongs to the SNAP family.</text>
</comment>
<comment type="subcellular location">
    <subcellularLocation>
        <location evidence="1 7">Membrane</location>
        <topology evidence="1 7">Peripheral membrane protein</topology>
    </subcellularLocation>
</comment>
<keyword evidence="3 7" id="KW-0813">Transport</keyword>
<keyword evidence="5 7" id="KW-0653">Protein transport</keyword>
<dbReference type="InterPro" id="IPR011990">
    <property type="entry name" value="TPR-like_helical_dom_sf"/>
</dbReference>
<evidence type="ECO:0000256" key="2">
    <source>
        <dbReference type="ARBA" id="ARBA00010050"/>
    </source>
</evidence>
<evidence type="ECO:0000313" key="9">
    <source>
        <dbReference type="Proteomes" id="UP000245207"/>
    </source>
</evidence>
<accession>A0A2U1PRM4</accession>
<dbReference type="PANTHER" id="PTHR13768:SF38">
    <property type="entry name" value="NSF ATTACHMENT PROTEIN"/>
    <property type="match status" value="1"/>
</dbReference>
<dbReference type="Proteomes" id="UP000245207">
    <property type="component" value="Unassembled WGS sequence"/>
</dbReference>
<dbReference type="PANTHER" id="PTHR13768">
    <property type="entry name" value="SOLUBLE NSF ATTACHMENT PROTEIN SNAP"/>
    <property type="match status" value="1"/>
</dbReference>
<evidence type="ECO:0000256" key="7">
    <source>
        <dbReference type="RuleBase" id="RU367013"/>
    </source>
</evidence>
<dbReference type="GO" id="GO:0035494">
    <property type="term" value="P:SNARE complex disassembly"/>
    <property type="evidence" value="ECO:0007669"/>
    <property type="project" value="TreeGrafter"/>
</dbReference>
<comment type="caution">
    <text evidence="8">The sequence shown here is derived from an EMBL/GenBank/DDBJ whole genome shotgun (WGS) entry which is preliminary data.</text>
</comment>
<evidence type="ECO:0000256" key="6">
    <source>
        <dbReference type="ARBA" id="ARBA00023136"/>
    </source>
</evidence>
<keyword evidence="4 7" id="KW-0931">ER-Golgi transport</keyword>
<dbReference type="CDD" id="cd15832">
    <property type="entry name" value="SNAP"/>
    <property type="match status" value="1"/>
</dbReference>
<organism evidence="8 9">
    <name type="scientific">Artemisia annua</name>
    <name type="common">Sweet wormwood</name>
    <dbReference type="NCBI Taxonomy" id="35608"/>
    <lineage>
        <taxon>Eukaryota</taxon>
        <taxon>Viridiplantae</taxon>
        <taxon>Streptophyta</taxon>
        <taxon>Embryophyta</taxon>
        <taxon>Tracheophyta</taxon>
        <taxon>Spermatophyta</taxon>
        <taxon>Magnoliopsida</taxon>
        <taxon>eudicotyledons</taxon>
        <taxon>Gunneridae</taxon>
        <taxon>Pentapetalae</taxon>
        <taxon>asterids</taxon>
        <taxon>campanulids</taxon>
        <taxon>Asterales</taxon>
        <taxon>Asteraceae</taxon>
        <taxon>Asteroideae</taxon>
        <taxon>Anthemideae</taxon>
        <taxon>Artemisiinae</taxon>
        <taxon>Artemisia</taxon>
    </lineage>
</organism>
<evidence type="ECO:0000313" key="8">
    <source>
        <dbReference type="EMBL" id="PWA88408.1"/>
    </source>
</evidence>